<sequence>MFPHLLPETVIHDLPEDQYYVLSTISSYLSPNNDQPVFRSMTWTLFYPLLLTTPQHQQSDNRFYQILQEVRMAIDTLLNTTNIVGFRENAQQIN</sequence>
<proteinExistence type="predicted"/>
<dbReference type="Proteomes" id="UP001153678">
    <property type="component" value="Unassembled WGS sequence"/>
</dbReference>
<name>A0A9W4WWG7_9GLOM</name>
<gene>
    <name evidence="1" type="ORF">FWILDA_LOCUS14779</name>
</gene>
<keyword evidence="2" id="KW-1185">Reference proteome</keyword>
<evidence type="ECO:0000313" key="1">
    <source>
        <dbReference type="EMBL" id="CAI2190845.1"/>
    </source>
</evidence>
<accession>A0A9W4WWG7</accession>
<dbReference type="EMBL" id="CAMKVN010006889">
    <property type="protein sequence ID" value="CAI2190845.1"/>
    <property type="molecule type" value="Genomic_DNA"/>
</dbReference>
<comment type="caution">
    <text evidence="1">The sequence shown here is derived from an EMBL/GenBank/DDBJ whole genome shotgun (WGS) entry which is preliminary data.</text>
</comment>
<reference evidence="1" key="1">
    <citation type="submission" date="2022-08" db="EMBL/GenBank/DDBJ databases">
        <authorList>
            <person name="Kallberg Y."/>
            <person name="Tangrot J."/>
            <person name="Rosling A."/>
        </authorList>
    </citation>
    <scope>NUCLEOTIDE SEQUENCE</scope>
    <source>
        <strain evidence="1">Wild A</strain>
    </source>
</reference>
<protein>
    <submittedName>
        <fullName evidence="1">7109_t:CDS:1</fullName>
    </submittedName>
</protein>
<evidence type="ECO:0000313" key="2">
    <source>
        <dbReference type="Proteomes" id="UP001153678"/>
    </source>
</evidence>
<dbReference type="AlphaFoldDB" id="A0A9W4WWG7"/>
<organism evidence="1 2">
    <name type="scientific">Funneliformis geosporum</name>
    <dbReference type="NCBI Taxonomy" id="1117311"/>
    <lineage>
        <taxon>Eukaryota</taxon>
        <taxon>Fungi</taxon>
        <taxon>Fungi incertae sedis</taxon>
        <taxon>Mucoromycota</taxon>
        <taxon>Glomeromycotina</taxon>
        <taxon>Glomeromycetes</taxon>
        <taxon>Glomerales</taxon>
        <taxon>Glomeraceae</taxon>
        <taxon>Funneliformis</taxon>
    </lineage>
</organism>